<dbReference type="AlphaFoldDB" id="A0A4Y2ULM7"/>
<evidence type="ECO:0008006" key="3">
    <source>
        <dbReference type="Google" id="ProtNLM"/>
    </source>
</evidence>
<evidence type="ECO:0000313" key="2">
    <source>
        <dbReference type="Proteomes" id="UP000499080"/>
    </source>
</evidence>
<protein>
    <recommendedName>
        <fullName evidence="3">DDE-1 domain-containing protein</fullName>
    </recommendedName>
</protein>
<gene>
    <name evidence="1" type="ORF">AVEN_212423_1</name>
</gene>
<organism evidence="1 2">
    <name type="scientific">Araneus ventricosus</name>
    <name type="common">Orbweaver spider</name>
    <name type="synonym">Epeira ventricosa</name>
    <dbReference type="NCBI Taxonomy" id="182803"/>
    <lineage>
        <taxon>Eukaryota</taxon>
        <taxon>Metazoa</taxon>
        <taxon>Ecdysozoa</taxon>
        <taxon>Arthropoda</taxon>
        <taxon>Chelicerata</taxon>
        <taxon>Arachnida</taxon>
        <taxon>Araneae</taxon>
        <taxon>Araneomorphae</taxon>
        <taxon>Entelegynae</taxon>
        <taxon>Araneoidea</taxon>
        <taxon>Araneidae</taxon>
        <taxon>Araneus</taxon>
    </lineage>
</organism>
<proteinExistence type="predicted"/>
<name>A0A4Y2ULM7_ARAVE</name>
<sequence>MCKQAWDKVNERTIRKCYHKAGFVKKETEGVLNVMGNFDEIDPELAVDNWKDLNSDPSILYEDYVNVDQTVGRVRRVN</sequence>
<evidence type="ECO:0000313" key="1">
    <source>
        <dbReference type="EMBL" id="GBO13768.1"/>
    </source>
</evidence>
<dbReference type="OrthoDB" id="6618719at2759"/>
<keyword evidence="2" id="KW-1185">Reference proteome</keyword>
<reference evidence="1 2" key="1">
    <citation type="journal article" date="2019" name="Sci. Rep.">
        <title>Orb-weaving spider Araneus ventricosus genome elucidates the spidroin gene catalogue.</title>
        <authorList>
            <person name="Kono N."/>
            <person name="Nakamura H."/>
            <person name="Ohtoshi R."/>
            <person name="Moran D.A.P."/>
            <person name="Shinohara A."/>
            <person name="Yoshida Y."/>
            <person name="Fujiwara M."/>
            <person name="Mori M."/>
            <person name="Tomita M."/>
            <person name="Arakawa K."/>
        </authorList>
    </citation>
    <scope>NUCLEOTIDE SEQUENCE [LARGE SCALE GENOMIC DNA]</scope>
</reference>
<accession>A0A4Y2ULM7</accession>
<comment type="caution">
    <text evidence="1">The sequence shown here is derived from an EMBL/GenBank/DDBJ whole genome shotgun (WGS) entry which is preliminary data.</text>
</comment>
<dbReference type="Proteomes" id="UP000499080">
    <property type="component" value="Unassembled WGS sequence"/>
</dbReference>
<dbReference type="EMBL" id="BGPR01038004">
    <property type="protein sequence ID" value="GBO13768.1"/>
    <property type="molecule type" value="Genomic_DNA"/>
</dbReference>